<dbReference type="Proteomes" id="UP000190973">
    <property type="component" value="Unassembled WGS sequence"/>
</dbReference>
<reference evidence="1 2" key="1">
    <citation type="submission" date="2016-05" db="EMBL/GenBank/DDBJ databases">
        <title>Microbial solvent formation.</title>
        <authorList>
            <person name="Poehlein A."/>
            <person name="Montoya Solano J.D."/>
            <person name="Flitsch S."/>
            <person name="Krabben P."/>
            <person name="Duerre P."/>
            <person name="Daniel R."/>
        </authorList>
    </citation>
    <scope>NUCLEOTIDE SEQUENCE [LARGE SCALE GENOMIC DNA]</scope>
    <source>
        <strain evidence="1 2">DSM 53</strain>
    </source>
</reference>
<sequence length="162" mass="18968">MKIKVYLAIILIIINTKDKNKVRLVLNDEAQKIILNTKGFMKDLSEELLEFLEYVETSTDYAAKHSKGKLVSSIHKRVQEVKNDISMEVHILKKCEAQSRSYMTLLERDREKIEEGRDEERKLIIIKQYNKGISIEYIAEINEFDVEYVKEVVKNNTSKSNN</sequence>
<organism evidence="1 2">
    <name type="scientific">Clostridium beijerinckii</name>
    <name type="common">Clostridium MP</name>
    <dbReference type="NCBI Taxonomy" id="1520"/>
    <lineage>
        <taxon>Bacteria</taxon>
        <taxon>Bacillati</taxon>
        <taxon>Bacillota</taxon>
        <taxon>Clostridia</taxon>
        <taxon>Eubacteriales</taxon>
        <taxon>Clostridiaceae</taxon>
        <taxon>Clostridium</taxon>
    </lineage>
</organism>
<dbReference type="AlphaFoldDB" id="A0A1S8RYN8"/>
<proteinExistence type="predicted"/>
<evidence type="ECO:0000313" key="1">
    <source>
        <dbReference type="EMBL" id="OOM58318.1"/>
    </source>
</evidence>
<protein>
    <submittedName>
        <fullName evidence="1">Uncharacterized protein</fullName>
    </submittedName>
</protein>
<comment type="caution">
    <text evidence="1">The sequence shown here is derived from an EMBL/GenBank/DDBJ whole genome shotgun (WGS) entry which is preliminary data.</text>
</comment>
<evidence type="ECO:0000313" key="2">
    <source>
        <dbReference type="Proteomes" id="UP000190973"/>
    </source>
</evidence>
<accession>A0A1S8RYN8</accession>
<dbReference type="RefSeq" id="WP_347401471.1">
    <property type="nucleotide sequence ID" value="NZ_JABTAE010000001.1"/>
</dbReference>
<name>A0A1S8RYN8_CLOBE</name>
<dbReference type="EMBL" id="LZZI01000104">
    <property type="protein sequence ID" value="OOM58318.1"/>
    <property type="molecule type" value="Genomic_DNA"/>
</dbReference>
<gene>
    <name evidence="1" type="ORF">CLBCK_40610</name>
</gene>